<gene>
    <name evidence="1" type="ORF">GSLYS_00018941001</name>
</gene>
<organism evidence="1 2">
    <name type="scientific">Lymnaea stagnalis</name>
    <name type="common">Great pond snail</name>
    <name type="synonym">Helix stagnalis</name>
    <dbReference type="NCBI Taxonomy" id="6523"/>
    <lineage>
        <taxon>Eukaryota</taxon>
        <taxon>Metazoa</taxon>
        <taxon>Spiralia</taxon>
        <taxon>Lophotrochozoa</taxon>
        <taxon>Mollusca</taxon>
        <taxon>Gastropoda</taxon>
        <taxon>Heterobranchia</taxon>
        <taxon>Euthyneura</taxon>
        <taxon>Panpulmonata</taxon>
        <taxon>Hygrophila</taxon>
        <taxon>Lymnaeoidea</taxon>
        <taxon>Lymnaeidae</taxon>
        <taxon>Lymnaea</taxon>
    </lineage>
</organism>
<reference evidence="1 2" key="1">
    <citation type="submission" date="2024-04" db="EMBL/GenBank/DDBJ databases">
        <authorList>
            <consortium name="Genoscope - CEA"/>
            <person name="William W."/>
        </authorList>
    </citation>
    <scope>NUCLEOTIDE SEQUENCE [LARGE SCALE GENOMIC DNA]</scope>
</reference>
<keyword evidence="2" id="KW-1185">Reference proteome</keyword>
<dbReference type="AlphaFoldDB" id="A0AAV2IEX1"/>
<evidence type="ECO:0000313" key="1">
    <source>
        <dbReference type="EMBL" id="CAL1545458.1"/>
    </source>
</evidence>
<protein>
    <submittedName>
        <fullName evidence="1">Uncharacterized protein</fullName>
    </submittedName>
</protein>
<feature type="non-terminal residue" evidence="1">
    <location>
        <position position="1"/>
    </location>
</feature>
<name>A0AAV2IEX1_LYMST</name>
<sequence length="128" mass="14617">TPAVLQKVKLSCPGVLDRMLTGRWELKNHSAKELEEVEIFMSRTRAYHKLPPTLQREDKKCGNVNFPGKEWHRAVCNPKGDTPCCMNNVCVNKSVQECQCPECHDMRHQIHAEFATWVPADPTCKVSQ</sequence>
<comment type="caution">
    <text evidence="1">The sequence shown here is derived from an EMBL/GenBank/DDBJ whole genome shotgun (WGS) entry which is preliminary data.</text>
</comment>
<accession>A0AAV2IEX1</accession>
<evidence type="ECO:0000313" key="2">
    <source>
        <dbReference type="Proteomes" id="UP001497497"/>
    </source>
</evidence>
<dbReference type="Proteomes" id="UP001497497">
    <property type="component" value="Unassembled WGS sequence"/>
</dbReference>
<proteinExistence type="predicted"/>
<dbReference type="EMBL" id="CAXITT010000710">
    <property type="protein sequence ID" value="CAL1545458.1"/>
    <property type="molecule type" value="Genomic_DNA"/>
</dbReference>
<feature type="non-terminal residue" evidence="1">
    <location>
        <position position="128"/>
    </location>
</feature>